<accession>A0A848LRE1</accession>
<dbReference type="Proteomes" id="UP000518300">
    <property type="component" value="Unassembled WGS sequence"/>
</dbReference>
<feature type="coiled-coil region" evidence="1">
    <location>
        <begin position="242"/>
        <end position="269"/>
    </location>
</feature>
<dbReference type="EMBL" id="JABBJJ010000233">
    <property type="protein sequence ID" value="NMO20261.1"/>
    <property type="molecule type" value="Genomic_DNA"/>
</dbReference>
<keyword evidence="1" id="KW-0175">Coiled coil</keyword>
<gene>
    <name evidence="2" type="ORF">HG543_36185</name>
</gene>
<protein>
    <submittedName>
        <fullName evidence="2">Uncharacterized protein</fullName>
    </submittedName>
</protein>
<sequence length="790" mass="86011">MTCLPETHLRAWNSWMRRFSLALLLTLLGALPARAERYEIFWETVSYVGSRGSNNSAMLVREGLPMFEINVVPLPTYTIPNAYAVARNGDRYNAFLAPFDSVLLRPGNNSFFFGVSTQGGDSNTYTTELVKLRRPGQPPMPLFHVNREGTSYTGRTNVSFALRELNPGLADRIAELERTLSEDRNKLIGNANSIADLSAKLARLDSLEAELDALLQKGFDQLTAAELDALLRRYPDVPSSTRRALVALVDDLKKNVEQLRAEIARITTELGLHVDEAVSLVEAAVAQAGHDLGSPDSFETGDGLDDVPDVTVPEVVPNDDFDPNNDPYAAFAQQVMTRLEQQMGTGTATDRLGFLSTVRSWRTNVDAMRRSLEARAAVSTEEWAAFLNARQSVASYVLNFMDESGWFLDSPIPLDMRNRLDTVLMARTPQAATALKDALAGWDANMTPEERLLLDTINGLLHGAAAAIFSVDMSALSELTRLTQSVATAAVEVTRFAVGFTPVGDVLDLCEAVTGRKFCLPGGEELSPEERIASALGVVIGSGAFWHGVAAMAPVLGRAGKVLDNLVLDLGAAEAKLLRARLGESALSHLDDLTGTQIKHLADTYGDKFITDFAPRVGGGALVKVTGLDIYLPIWNTKVRDTLFVKNLGGTVRSLPSMKGMILEEVQLLLSQKGFIKHSPDPAQEVWTHADGSIIRIAPNGTPGRPRPHLKKEVAHTPGKWDDADIACKVTDSNVLVPQGQKEARAGFNRWFREAMTAKSKGATARDLNTSEAAMLEQIWADASHVDLDP</sequence>
<organism evidence="2 3">
    <name type="scientific">Pyxidicoccus fallax</name>
    <dbReference type="NCBI Taxonomy" id="394095"/>
    <lineage>
        <taxon>Bacteria</taxon>
        <taxon>Pseudomonadati</taxon>
        <taxon>Myxococcota</taxon>
        <taxon>Myxococcia</taxon>
        <taxon>Myxococcales</taxon>
        <taxon>Cystobacterineae</taxon>
        <taxon>Myxococcaceae</taxon>
        <taxon>Pyxidicoccus</taxon>
    </lineage>
</organism>
<proteinExistence type="predicted"/>
<keyword evidence="3" id="KW-1185">Reference proteome</keyword>
<dbReference type="AlphaFoldDB" id="A0A848LRE1"/>
<reference evidence="2 3" key="1">
    <citation type="submission" date="2020-04" db="EMBL/GenBank/DDBJ databases">
        <title>Draft genome of Pyxidicoccus fallax type strain.</title>
        <authorList>
            <person name="Whitworth D.E."/>
        </authorList>
    </citation>
    <scope>NUCLEOTIDE SEQUENCE [LARGE SCALE GENOMIC DNA]</scope>
    <source>
        <strain evidence="2 3">DSM 14698</strain>
    </source>
</reference>
<evidence type="ECO:0000313" key="2">
    <source>
        <dbReference type="EMBL" id="NMO20261.1"/>
    </source>
</evidence>
<evidence type="ECO:0000256" key="1">
    <source>
        <dbReference type="SAM" id="Coils"/>
    </source>
</evidence>
<comment type="caution">
    <text evidence="2">The sequence shown here is derived from an EMBL/GenBank/DDBJ whole genome shotgun (WGS) entry which is preliminary data.</text>
</comment>
<name>A0A848LRE1_9BACT</name>
<evidence type="ECO:0000313" key="3">
    <source>
        <dbReference type="Proteomes" id="UP000518300"/>
    </source>
</evidence>